<keyword evidence="3" id="KW-1185">Reference proteome</keyword>
<dbReference type="EMBL" id="PDOD01000001">
    <property type="protein sequence ID" value="PYZ94653.1"/>
    <property type="molecule type" value="Genomic_DNA"/>
</dbReference>
<keyword evidence="1" id="KW-0472">Membrane</keyword>
<dbReference type="Proteomes" id="UP000248214">
    <property type="component" value="Unassembled WGS sequence"/>
</dbReference>
<dbReference type="RefSeq" id="WP_110608287.1">
    <property type="nucleotide sequence ID" value="NZ_PDOD01000001.1"/>
</dbReference>
<proteinExistence type="predicted"/>
<feature type="transmembrane region" description="Helical" evidence="1">
    <location>
        <begin position="38"/>
        <end position="59"/>
    </location>
</feature>
<evidence type="ECO:0000313" key="2">
    <source>
        <dbReference type="EMBL" id="PYZ94653.1"/>
    </source>
</evidence>
<keyword evidence="1" id="KW-0812">Transmembrane</keyword>
<sequence length="236" mass="27296">MGYIWLPMMIILLLITAAIFFLNKTWKKRGIIVGVKGTKLVLAVYIGVLIVSVPLAVFLSSQTESYGIERLTYSELEKIEGSLEEALSNGEVEQMLSEQRSDKWTFNYDREELFISFQSDYMSVEVYVERDPELDNEIEAIYFYPRVVVDEMNLSNETNPMDIEISDGRLNIKEPLETELSFAGFEREFPISQFYGESFMGRSSSSSMSQPIIYLRIPEELELETDFDIYLTEVNR</sequence>
<protein>
    <submittedName>
        <fullName evidence="2">Uncharacterized protein</fullName>
    </submittedName>
</protein>
<gene>
    <name evidence="2" type="ORF">CR194_03745</name>
</gene>
<keyword evidence="1" id="KW-1133">Transmembrane helix</keyword>
<evidence type="ECO:0000256" key="1">
    <source>
        <dbReference type="SAM" id="Phobius"/>
    </source>
</evidence>
<feature type="transmembrane region" description="Helical" evidence="1">
    <location>
        <begin position="6"/>
        <end position="26"/>
    </location>
</feature>
<reference evidence="2 3" key="1">
    <citation type="submission" date="2017-10" db="EMBL/GenBank/DDBJ databases">
        <title>Bacillus sp. nov., a halophilic bacterium isolated from a Keqin Lake.</title>
        <authorList>
            <person name="Wang H."/>
        </authorList>
    </citation>
    <scope>NUCLEOTIDE SEQUENCE [LARGE SCALE GENOMIC DNA]</scope>
    <source>
        <strain evidence="2 3">KQ-12</strain>
    </source>
</reference>
<dbReference type="AlphaFoldDB" id="A0A323TQ36"/>
<accession>A0A323TQ36</accession>
<dbReference type="OrthoDB" id="2842789at2"/>
<comment type="caution">
    <text evidence="2">The sequence shown here is derived from an EMBL/GenBank/DDBJ whole genome shotgun (WGS) entry which is preliminary data.</text>
</comment>
<organism evidence="2 3">
    <name type="scientific">Salipaludibacillus keqinensis</name>
    <dbReference type="NCBI Taxonomy" id="2045207"/>
    <lineage>
        <taxon>Bacteria</taxon>
        <taxon>Bacillati</taxon>
        <taxon>Bacillota</taxon>
        <taxon>Bacilli</taxon>
        <taxon>Bacillales</taxon>
        <taxon>Bacillaceae</taxon>
    </lineage>
</organism>
<evidence type="ECO:0000313" key="3">
    <source>
        <dbReference type="Proteomes" id="UP000248214"/>
    </source>
</evidence>
<name>A0A323TQ36_9BACI</name>